<gene>
    <name evidence="2" type="primary">mcfO_0</name>
    <name evidence="2" type="ORF">g.111251</name>
</gene>
<feature type="region of interest" description="Disordered" evidence="1">
    <location>
        <begin position="177"/>
        <end position="201"/>
    </location>
</feature>
<protein>
    <submittedName>
        <fullName evidence="2">Calcium-binding mitochondrial carrier protein</fullName>
    </submittedName>
</protein>
<sequence length="267" mass="30269">PASSLSLPSPSHLLSLSLYNHKGIRVLFRAERTFPVPSHHIPPAVFRRATRSPPPKTNGHRLLDRCGPMDLFLTSALLGLAAATLHVIRTKPKDVFLEELRVLEAVKKDTESTRTGSRGREEVERWVGDVDRFLGGEVRAFENSRVFTVPVLCHLYCLWLDLDNRIQRLKSRGREIQRGIRHESNPSPPPTLSCSSESEPGRNECQAEVEIEEIQTEKSYGDGVKLEPFMPKRSNGAGGKKAMNSERRYLERLLENFKAIFVYKYPL</sequence>
<reference evidence="2" key="1">
    <citation type="submission" date="2015-07" db="EMBL/GenBank/DDBJ databases">
        <title>Transcriptome Assembly of Anthurium amnicola.</title>
        <authorList>
            <person name="Suzuki J."/>
        </authorList>
    </citation>
    <scope>NUCLEOTIDE SEQUENCE</scope>
</reference>
<dbReference type="AlphaFoldDB" id="A0A1D1ZIA2"/>
<dbReference type="EMBL" id="GDJX01001339">
    <property type="protein sequence ID" value="JAT66597.1"/>
    <property type="molecule type" value="Transcribed_RNA"/>
</dbReference>
<feature type="non-terminal residue" evidence="2">
    <location>
        <position position="1"/>
    </location>
</feature>
<proteinExistence type="predicted"/>
<evidence type="ECO:0000256" key="1">
    <source>
        <dbReference type="SAM" id="MobiDB-lite"/>
    </source>
</evidence>
<accession>A0A1D1ZIA2</accession>
<name>A0A1D1ZIA2_9ARAE</name>
<evidence type="ECO:0000313" key="2">
    <source>
        <dbReference type="EMBL" id="JAT66597.1"/>
    </source>
</evidence>
<organism evidence="2">
    <name type="scientific">Anthurium amnicola</name>
    <dbReference type="NCBI Taxonomy" id="1678845"/>
    <lineage>
        <taxon>Eukaryota</taxon>
        <taxon>Viridiplantae</taxon>
        <taxon>Streptophyta</taxon>
        <taxon>Embryophyta</taxon>
        <taxon>Tracheophyta</taxon>
        <taxon>Spermatophyta</taxon>
        <taxon>Magnoliopsida</taxon>
        <taxon>Liliopsida</taxon>
        <taxon>Araceae</taxon>
        <taxon>Pothoideae</taxon>
        <taxon>Potheae</taxon>
        <taxon>Anthurium</taxon>
    </lineage>
</organism>